<name>A0A9W8CAW6_TRIRA</name>
<evidence type="ECO:0000313" key="3">
    <source>
        <dbReference type="EMBL" id="KAI7813941.1"/>
    </source>
</evidence>
<dbReference type="Proteomes" id="UP001059041">
    <property type="component" value="Linkage Group LG1"/>
</dbReference>
<keyword evidence="2" id="KW-1133">Transmembrane helix</keyword>
<gene>
    <name evidence="3" type="ORF">IRJ41_004812</name>
</gene>
<dbReference type="GO" id="GO:0005576">
    <property type="term" value="C:extracellular region"/>
    <property type="evidence" value="ECO:0007669"/>
    <property type="project" value="InterPro"/>
</dbReference>
<evidence type="ECO:0000256" key="1">
    <source>
        <dbReference type="ARBA" id="ARBA00010090"/>
    </source>
</evidence>
<dbReference type="AlphaFoldDB" id="A0A9W8CAW6"/>
<evidence type="ECO:0000313" key="4">
    <source>
        <dbReference type="Proteomes" id="UP001059041"/>
    </source>
</evidence>
<evidence type="ECO:0000256" key="2">
    <source>
        <dbReference type="SAM" id="Phobius"/>
    </source>
</evidence>
<dbReference type="InterPro" id="IPR008405">
    <property type="entry name" value="ApoL"/>
</dbReference>
<feature type="transmembrane region" description="Helical" evidence="2">
    <location>
        <begin position="20"/>
        <end position="38"/>
    </location>
</feature>
<dbReference type="PANTHER" id="PTHR14096:SF57">
    <property type="entry name" value="APOLIPOPROTEIN L4"/>
    <property type="match status" value="1"/>
</dbReference>
<accession>A0A9W8CAW6</accession>
<dbReference type="GO" id="GO:0008289">
    <property type="term" value="F:lipid binding"/>
    <property type="evidence" value="ECO:0007669"/>
    <property type="project" value="InterPro"/>
</dbReference>
<comment type="caution">
    <text evidence="3">The sequence shown here is derived from an EMBL/GenBank/DDBJ whole genome shotgun (WGS) entry which is preliminary data.</text>
</comment>
<comment type="similarity">
    <text evidence="1">Belongs to the apolipoprotein L family.</text>
</comment>
<organism evidence="3 4">
    <name type="scientific">Triplophysa rosa</name>
    <name type="common">Cave loach</name>
    <dbReference type="NCBI Taxonomy" id="992332"/>
    <lineage>
        <taxon>Eukaryota</taxon>
        <taxon>Metazoa</taxon>
        <taxon>Chordata</taxon>
        <taxon>Craniata</taxon>
        <taxon>Vertebrata</taxon>
        <taxon>Euteleostomi</taxon>
        <taxon>Actinopterygii</taxon>
        <taxon>Neopterygii</taxon>
        <taxon>Teleostei</taxon>
        <taxon>Ostariophysi</taxon>
        <taxon>Cypriniformes</taxon>
        <taxon>Nemacheilidae</taxon>
        <taxon>Triplophysa</taxon>
    </lineage>
</organism>
<proteinExistence type="inferred from homology"/>
<sequence>MSSGKSLQLKFWSVLLPKALYHFRFLLINKYIFLMFLFDQNTRLAFLFQENAQKFIDLFSEHRSRMWQFLSDLEETAVKLNEMKTGASISTVAGSSVGIFGGILSISGLILAPFTGGVSLGLTLAGAGLGGISAVNSLVTGVTEMAVNSHHEHNAQSYLKGYQDDMRDIVRCLKEVANSERPLVRPSAVDVENVLNVTKGVVEGAGDVMAGAAAVAEHKSKNVITAATEITVTGLDDTPQVAINLSEAGQLARAETLFITKSVRVASGILNVLFIGVDGYLLTKESISLHKGNESEVSQLIRSRAVLWKSELDTWEKIHKSLCIGIKTISESKDTLEKPFLP</sequence>
<reference evidence="3" key="1">
    <citation type="submission" date="2021-02" db="EMBL/GenBank/DDBJ databases">
        <title>Comparative genomics reveals that relaxation of natural selection precedes convergent phenotypic evolution of cavefish.</title>
        <authorList>
            <person name="Peng Z."/>
        </authorList>
    </citation>
    <scope>NUCLEOTIDE SEQUENCE</scope>
    <source>
        <tissue evidence="3">Muscle</tissue>
    </source>
</reference>
<dbReference type="Pfam" id="PF05461">
    <property type="entry name" value="ApoL"/>
    <property type="match status" value="1"/>
</dbReference>
<feature type="transmembrane region" description="Helical" evidence="2">
    <location>
        <begin position="118"/>
        <end position="139"/>
    </location>
</feature>
<dbReference type="GO" id="GO:0006869">
    <property type="term" value="P:lipid transport"/>
    <property type="evidence" value="ECO:0007669"/>
    <property type="project" value="InterPro"/>
</dbReference>
<feature type="transmembrane region" description="Helical" evidence="2">
    <location>
        <begin position="89"/>
        <end position="112"/>
    </location>
</feature>
<keyword evidence="4" id="KW-1185">Reference proteome</keyword>
<keyword evidence="2" id="KW-0472">Membrane</keyword>
<dbReference type="GO" id="GO:0016020">
    <property type="term" value="C:membrane"/>
    <property type="evidence" value="ECO:0007669"/>
    <property type="project" value="TreeGrafter"/>
</dbReference>
<dbReference type="EMBL" id="JAFHDT010000001">
    <property type="protein sequence ID" value="KAI7813941.1"/>
    <property type="molecule type" value="Genomic_DNA"/>
</dbReference>
<keyword evidence="2" id="KW-0812">Transmembrane</keyword>
<protein>
    <submittedName>
        <fullName evidence="3">Apolipoprotein L4</fullName>
    </submittedName>
</protein>
<dbReference type="PANTHER" id="PTHR14096">
    <property type="entry name" value="APOLIPOPROTEIN L"/>
    <property type="match status" value="1"/>
</dbReference>
<dbReference type="GO" id="GO:0042157">
    <property type="term" value="P:lipoprotein metabolic process"/>
    <property type="evidence" value="ECO:0007669"/>
    <property type="project" value="InterPro"/>
</dbReference>